<dbReference type="AlphaFoldDB" id="A0A1I8BTL5"/>
<organism evidence="1 2">
    <name type="scientific">Meloidogyne hapla</name>
    <name type="common">Root-knot nematode worm</name>
    <dbReference type="NCBI Taxonomy" id="6305"/>
    <lineage>
        <taxon>Eukaryota</taxon>
        <taxon>Metazoa</taxon>
        <taxon>Ecdysozoa</taxon>
        <taxon>Nematoda</taxon>
        <taxon>Chromadorea</taxon>
        <taxon>Rhabditida</taxon>
        <taxon>Tylenchina</taxon>
        <taxon>Tylenchomorpha</taxon>
        <taxon>Tylenchoidea</taxon>
        <taxon>Meloidogynidae</taxon>
        <taxon>Meloidogyninae</taxon>
        <taxon>Meloidogyne</taxon>
    </lineage>
</organism>
<proteinExistence type="predicted"/>
<protein>
    <submittedName>
        <fullName evidence="2">Uncharacterized protein</fullName>
    </submittedName>
</protein>
<dbReference type="Proteomes" id="UP000095281">
    <property type="component" value="Unplaced"/>
</dbReference>
<sequence>MIMNLISKLFRKSIAISLNQQKKLHYPAVPDLKQLREKDNQRGGEFVPVDCEPTELLKELMKNDQSLQQRVERIQKEFKIYEYFSSCVPTTFKDKNWL</sequence>
<name>A0A1I8BTL5_MELHA</name>
<evidence type="ECO:0000313" key="1">
    <source>
        <dbReference type="Proteomes" id="UP000095281"/>
    </source>
</evidence>
<dbReference type="WBParaSite" id="MhA1_Contig579.frz3.gene25">
    <property type="protein sequence ID" value="MhA1_Contig579.frz3.gene25"/>
    <property type="gene ID" value="MhA1_Contig579.frz3.gene25"/>
</dbReference>
<accession>A0A1I8BTL5</accession>
<evidence type="ECO:0000313" key="2">
    <source>
        <dbReference type="WBParaSite" id="MhA1_Contig579.frz3.gene25"/>
    </source>
</evidence>
<reference evidence="2" key="1">
    <citation type="submission" date="2016-11" db="UniProtKB">
        <authorList>
            <consortium name="WormBaseParasite"/>
        </authorList>
    </citation>
    <scope>IDENTIFICATION</scope>
</reference>
<keyword evidence="1" id="KW-1185">Reference proteome</keyword>